<evidence type="ECO:0000313" key="3">
    <source>
        <dbReference type="Proteomes" id="UP001183246"/>
    </source>
</evidence>
<dbReference type="Proteomes" id="UP001183246">
    <property type="component" value="Unassembled WGS sequence"/>
</dbReference>
<proteinExistence type="predicted"/>
<feature type="region of interest" description="Disordered" evidence="1">
    <location>
        <begin position="21"/>
        <end position="42"/>
    </location>
</feature>
<evidence type="ECO:0000256" key="1">
    <source>
        <dbReference type="SAM" id="MobiDB-lite"/>
    </source>
</evidence>
<organism evidence="2 3">
    <name type="scientific">Streptomyces litchfieldiae</name>
    <dbReference type="NCBI Taxonomy" id="3075543"/>
    <lineage>
        <taxon>Bacteria</taxon>
        <taxon>Bacillati</taxon>
        <taxon>Actinomycetota</taxon>
        <taxon>Actinomycetes</taxon>
        <taxon>Kitasatosporales</taxon>
        <taxon>Streptomycetaceae</taxon>
        <taxon>Streptomyces</taxon>
    </lineage>
</organism>
<dbReference type="RefSeq" id="WP_311702343.1">
    <property type="nucleotide sequence ID" value="NZ_JAVREL010000001.1"/>
</dbReference>
<name>A0ABU2MI96_9ACTN</name>
<dbReference type="EMBL" id="JAVREL010000001">
    <property type="protein sequence ID" value="MDT0341230.1"/>
    <property type="molecule type" value="Genomic_DNA"/>
</dbReference>
<protein>
    <submittedName>
        <fullName evidence="2">Uncharacterized protein</fullName>
    </submittedName>
</protein>
<reference evidence="3" key="1">
    <citation type="submission" date="2023-07" db="EMBL/GenBank/DDBJ databases">
        <title>30 novel species of actinomycetes from the DSMZ collection.</title>
        <authorList>
            <person name="Nouioui I."/>
        </authorList>
    </citation>
    <scope>NUCLEOTIDE SEQUENCE [LARGE SCALE GENOMIC DNA]</scope>
    <source>
        <strain evidence="3">DSM 44938</strain>
    </source>
</reference>
<gene>
    <name evidence="2" type="ORF">RM590_00935</name>
</gene>
<keyword evidence="3" id="KW-1185">Reference proteome</keyword>
<evidence type="ECO:0000313" key="2">
    <source>
        <dbReference type="EMBL" id="MDT0341230.1"/>
    </source>
</evidence>
<accession>A0ABU2MI96</accession>
<sequence>MIDYELLHRVRAAELMRAAEEHRLARTARRRRKRRRPRPGAA</sequence>
<comment type="caution">
    <text evidence="2">The sequence shown here is derived from an EMBL/GenBank/DDBJ whole genome shotgun (WGS) entry which is preliminary data.</text>
</comment>
<feature type="compositionally biased region" description="Basic residues" evidence="1">
    <location>
        <begin position="25"/>
        <end position="42"/>
    </location>
</feature>